<accession>A0A1X6NID6</accession>
<evidence type="ECO:0000313" key="3">
    <source>
        <dbReference type="Proteomes" id="UP000194127"/>
    </source>
</evidence>
<organism evidence="2 3">
    <name type="scientific">Postia placenta MAD-698-R-SB12</name>
    <dbReference type="NCBI Taxonomy" id="670580"/>
    <lineage>
        <taxon>Eukaryota</taxon>
        <taxon>Fungi</taxon>
        <taxon>Dikarya</taxon>
        <taxon>Basidiomycota</taxon>
        <taxon>Agaricomycotina</taxon>
        <taxon>Agaricomycetes</taxon>
        <taxon>Polyporales</taxon>
        <taxon>Adustoporiaceae</taxon>
        <taxon>Rhodonia</taxon>
    </lineage>
</organism>
<protein>
    <submittedName>
        <fullName evidence="2">Uncharacterized protein</fullName>
    </submittedName>
</protein>
<dbReference type="OrthoDB" id="10275496at2759"/>
<evidence type="ECO:0000256" key="1">
    <source>
        <dbReference type="SAM" id="MobiDB-lite"/>
    </source>
</evidence>
<proteinExistence type="predicted"/>
<feature type="region of interest" description="Disordered" evidence="1">
    <location>
        <begin position="23"/>
        <end position="60"/>
    </location>
</feature>
<dbReference type="RefSeq" id="XP_024345000.1">
    <property type="nucleotide sequence ID" value="XM_024483940.1"/>
</dbReference>
<reference evidence="2 3" key="1">
    <citation type="submission" date="2017-04" db="EMBL/GenBank/DDBJ databases">
        <title>Genome Sequence of the Model Brown-Rot Fungus Postia placenta SB12.</title>
        <authorList>
            <consortium name="DOE Joint Genome Institute"/>
            <person name="Gaskell J."/>
            <person name="Kersten P."/>
            <person name="Larrondo L.F."/>
            <person name="Canessa P."/>
            <person name="Martinez D."/>
            <person name="Hibbett D."/>
            <person name="Schmoll M."/>
            <person name="Kubicek C.P."/>
            <person name="Martinez A.T."/>
            <person name="Yadav J."/>
            <person name="Master E."/>
            <person name="Magnuson J.K."/>
            <person name="James T."/>
            <person name="Yaver D."/>
            <person name="Berka R."/>
            <person name="Labutti K."/>
            <person name="Lipzen A."/>
            <person name="Aerts A."/>
            <person name="Barry K."/>
            <person name="Henrissat B."/>
            <person name="Blanchette R."/>
            <person name="Grigoriev I."/>
            <person name="Cullen D."/>
        </authorList>
    </citation>
    <scope>NUCLEOTIDE SEQUENCE [LARGE SCALE GENOMIC DNA]</scope>
    <source>
        <strain evidence="2 3">MAD-698-R-SB12</strain>
    </source>
</reference>
<keyword evidence="3" id="KW-1185">Reference proteome</keyword>
<dbReference type="GeneID" id="36328889"/>
<dbReference type="AlphaFoldDB" id="A0A1X6NID6"/>
<dbReference type="EMBL" id="KZ110591">
    <property type="protein sequence ID" value="OSX68206.1"/>
    <property type="molecule type" value="Genomic_DNA"/>
</dbReference>
<sequence>MNAKMNGLNILILDMFHTRAAEHPLRESTPALSDDTGSSSSRESSPPATPVSGLSRAPSISFEDNSKHILASDDTDIRIVEPDTDSSPPEDITRSLKRRRLADTRADGFHAERALLPDTSNDVTQADDGASFGLEHIPISDCTGVGDVKLDAVDLSLEYVFRSLKRKRCADTSTDDACAKRPRTSGTSSDVTKAEDCASFGLGHMLVRECTKIMVAEPDATPAVAPDISLHAPFEAIARPPKRKRCMITGCVSVEVEACYILPPDTPQPLTTPIPALYVSRDGLQPVSLVGMARPECKLHLMTTRVGREFMKQPLHYEHHLLKDALAHIPTITPIHPDVVEPVFSHIRRDSPVEGISRLPKRKRSPDTEAFEVPAKRMRTSGTARNVTKVEDGIPFGPHPRCMITGCVSADVEACYILPPDMPQLLVSRHDCYSGFCG</sequence>
<gene>
    <name evidence="2" type="ORF">POSPLADRAFT_1130309</name>
</gene>
<dbReference type="Proteomes" id="UP000194127">
    <property type="component" value="Unassembled WGS sequence"/>
</dbReference>
<name>A0A1X6NID6_9APHY</name>
<evidence type="ECO:0000313" key="2">
    <source>
        <dbReference type="EMBL" id="OSX68206.1"/>
    </source>
</evidence>
<feature type="region of interest" description="Disordered" evidence="1">
    <location>
        <begin position="73"/>
        <end position="99"/>
    </location>
</feature>